<feature type="domain" description="Peptidase M13 C-terminal" evidence="7">
    <location>
        <begin position="465"/>
        <end position="608"/>
    </location>
</feature>
<accession>A0AAE0Y193</accession>
<dbReference type="SUPFAM" id="SSF55486">
    <property type="entry name" value="Metalloproteases ('zincins'), catalytic domain"/>
    <property type="match status" value="1"/>
</dbReference>
<reference evidence="9" key="1">
    <citation type="journal article" date="2023" name="G3 (Bethesda)">
        <title>A reference genome for the long-term kleptoplast-retaining sea slug Elysia crispata morphotype clarki.</title>
        <authorList>
            <person name="Eastman K.E."/>
            <person name="Pendleton A.L."/>
            <person name="Shaikh M.A."/>
            <person name="Suttiyut T."/>
            <person name="Ogas R."/>
            <person name="Tomko P."/>
            <person name="Gavelis G."/>
            <person name="Widhalm J.R."/>
            <person name="Wisecaver J.H."/>
        </authorList>
    </citation>
    <scope>NUCLEOTIDE SEQUENCE</scope>
    <source>
        <strain evidence="9">ECLA1</strain>
    </source>
</reference>
<evidence type="ECO:0000259" key="7">
    <source>
        <dbReference type="Pfam" id="PF01431"/>
    </source>
</evidence>
<evidence type="ECO:0000313" key="10">
    <source>
        <dbReference type="Proteomes" id="UP001283361"/>
    </source>
</evidence>
<sequence length="610" mass="68133">MFRSCLFRSPGVDEKTKSLVSGILASVGGLNGPTENRNLTMLLANMTRRFGAAPFFKVYVHPDKSVSLISQASYYDHPWLVTPDYSRSRHGPDNQDSHAKLIKLTNLLISLTQPTLNGSDDANLIVQNFLELQTNIRRVLNTGRRSMFGGGTRGDDEEMRCDSAGVRKTLGELQVKYSGFGIDWFLFFQSVMPTVDNSDLRFCRVRLNLELQRIITLTPRSRVRQFIILHALVHSDIFLLLTDDAEGARLENGLKGETSSSGRASSSMAATREDQCLTTLLHFLPSLEKHIGCKESALYQSRTNALQVLQKIRSSLHSVLTASPFRVPADNAAVVTNATVAPVLDTVGQVLAARCPSGAGPNGRFEEYSFSENMLRLIQYHHGEYFKARLPRRSHDQSLLSLWIAASGQGVQRARAGPILYPHPAPQAVVFGSMGSFLASRVAEQLGIGAILDHHSEGLLNHSVVLGLAVRLKCLVEMYSNMELLNYYPNDQVYKVNGKGTKPQQWKDQLALRIVYKAWRQADHELDMDHFIPGLTFTKPQLFFITYAQTQCEKVSERGILQYYVSGKRPAIPQHQKINGILRSSDDFSDAFQCSDNAYMNPMDKCRIFG</sequence>
<name>A0AAE0Y193_9GAST</name>
<dbReference type="InterPro" id="IPR000718">
    <property type="entry name" value="Peptidase_M13"/>
</dbReference>
<dbReference type="PANTHER" id="PTHR11733:SF133">
    <property type="entry name" value="PHOSPHATE-REGULATING NEUTRAL ENDOPEPTIDASE PHEX"/>
    <property type="match status" value="1"/>
</dbReference>
<evidence type="ECO:0000256" key="3">
    <source>
        <dbReference type="ARBA" id="ARBA00022723"/>
    </source>
</evidence>
<proteinExistence type="predicted"/>
<keyword evidence="3" id="KW-0479">Metal-binding</keyword>
<comment type="caution">
    <text evidence="9">The sequence shown here is derived from an EMBL/GenBank/DDBJ whole genome shotgun (WGS) entry which is preliminary data.</text>
</comment>
<keyword evidence="2" id="KW-0645">Protease</keyword>
<dbReference type="Gene3D" id="1.10.1380.10">
    <property type="entry name" value="Neutral endopeptidase , domain2"/>
    <property type="match status" value="1"/>
</dbReference>
<dbReference type="Pfam" id="PF01431">
    <property type="entry name" value="Peptidase_M13"/>
    <property type="match status" value="1"/>
</dbReference>
<dbReference type="Pfam" id="PF05649">
    <property type="entry name" value="Peptidase_M13_N"/>
    <property type="match status" value="1"/>
</dbReference>
<dbReference type="Gene3D" id="3.40.390.10">
    <property type="entry name" value="Collagenase (Catalytic Domain)"/>
    <property type="match status" value="1"/>
</dbReference>
<dbReference type="InterPro" id="IPR008753">
    <property type="entry name" value="Peptidase_M13_N"/>
</dbReference>
<evidence type="ECO:0000259" key="8">
    <source>
        <dbReference type="Pfam" id="PF05649"/>
    </source>
</evidence>
<evidence type="ECO:0000313" key="9">
    <source>
        <dbReference type="EMBL" id="KAK3729431.1"/>
    </source>
</evidence>
<evidence type="ECO:0008006" key="11">
    <source>
        <dbReference type="Google" id="ProtNLM"/>
    </source>
</evidence>
<feature type="domain" description="Peptidase M13 N-terminal" evidence="8">
    <location>
        <begin position="13"/>
        <end position="321"/>
    </location>
</feature>
<protein>
    <recommendedName>
        <fullName evidence="11">Peptidase M13 C-terminal domain-containing protein</fullName>
    </recommendedName>
</protein>
<keyword evidence="4" id="KW-0378">Hydrolase</keyword>
<evidence type="ECO:0000256" key="1">
    <source>
        <dbReference type="ARBA" id="ARBA00001947"/>
    </source>
</evidence>
<evidence type="ECO:0000256" key="5">
    <source>
        <dbReference type="ARBA" id="ARBA00022833"/>
    </source>
</evidence>
<dbReference type="InterPro" id="IPR018497">
    <property type="entry name" value="Peptidase_M13_C"/>
</dbReference>
<evidence type="ECO:0000256" key="4">
    <source>
        <dbReference type="ARBA" id="ARBA00022801"/>
    </source>
</evidence>
<gene>
    <name evidence="9" type="ORF">RRG08_053628</name>
</gene>
<keyword evidence="5" id="KW-0862">Zinc</keyword>
<dbReference type="PROSITE" id="PS51885">
    <property type="entry name" value="NEPRILYSIN"/>
    <property type="match status" value="1"/>
</dbReference>
<organism evidence="9 10">
    <name type="scientific">Elysia crispata</name>
    <name type="common">lettuce slug</name>
    <dbReference type="NCBI Taxonomy" id="231223"/>
    <lineage>
        <taxon>Eukaryota</taxon>
        <taxon>Metazoa</taxon>
        <taxon>Spiralia</taxon>
        <taxon>Lophotrochozoa</taxon>
        <taxon>Mollusca</taxon>
        <taxon>Gastropoda</taxon>
        <taxon>Heterobranchia</taxon>
        <taxon>Euthyneura</taxon>
        <taxon>Panpulmonata</taxon>
        <taxon>Sacoglossa</taxon>
        <taxon>Placobranchoidea</taxon>
        <taxon>Plakobranchidae</taxon>
        <taxon>Elysia</taxon>
    </lineage>
</organism>
<dbReference type="InterPro" id="IPR042089">
    <property type="entry name" value="Peptidase_M13_dom_2"/>
</dbReference>
<evidence type="ECO:0000256" key="6">
    <source>
        <dbReference type="ARBA" id="ARBA00023049"/>
    </source>
</evidence>
<dbReference type="AlphaFoldDB" id="A0AAE0Y193"/>
<keyword evidence="6" id="KW-0482">Metalloprotease</keyword>
<dbReference type="InterPro" id="IPR024079">
    <property type="entry name" value="MetalloPept_cat_dom_sf"/>
</dbReference>
<dbReference type="GO" id="GO:0046872">
    <property type="term" value="F:metal ion binding"/>
    <property type="evidence" value="ECO:0007669"/>
    <property type="project" value="UniProtKB-KW"/>
</dbReference>
<dbReference type="EMBL" id="JAWDGP010007144">
    <property type="protein sequence ID" value="KAK3729431.1"/>
    <property type="molecule type" value="Genomic_DNA"/>
</dbReference>
<dbReference type="PANTHER" id="PTHR11733">
    <property type="entry name" value="ZINC METALLOPROTEASE FAMILY M13 NEPRILYSIN-RELATED"/>
    <property type="match status" value="1"/>
</dbReference>
<dbReference type="GO" id="GO:0016485">
    <property type="term" value="P:protein processing"/>
    <property type="evidence" value="ECO:0007669"/>
    <property type="project" value="TreeGrafter"/>
</dbReference>
<comment type="cofactor">
    <cofactor evidence="1">
        <name>Zn(2+)</name>
        <dbReference type="ChEBI" id="CHEBI:29105"/>
    </cofactor>
</comment>
<dbReference type="Proteomes" id="UP001283361">
    <property type="component" value="Unassembled WGS sequence"/>
</dbReference>
<dbReference type="GO" id="GO:0005886">
    <property type="term" value="C:plasma membrane"/>
    <property type="evidence" value="ECO:0007669"/>
    <property type="project" value="TreeGrafter"/>
</dbReference>
<keyword evidence="10" id="KW-1185">Reference proteome</keyword>
<dbReference type="GO" id="GO:0004222">
    <property type="term" value="F:metalloendopeptidase activity"/>
    <property type="evidence" value="ECO:0007669"/>
    <property type="project" value="InterPro"/>
</dbReference>
<evidence type="ECO:0000256" key="2">
    <source>
        <dbReference type="ARBA" id="ARBA00022670"/>
    </source>
</evidence>